<evidence type="ECO:0000259" key="2">
    <source>
        <dbReference type="PROSITE" id="PS51820"/>
    </source>
</evidence>
<protein>
    <recommendedName>
        <fullName evidence="2">PA14 domain-containing protein</fullName>
    </recommendedName>
</protein>
<evidence type="ECO:0000313" key="4">
    <source>
        <dbReference type="Proteomes" id="UP001189429"/>
    </source>
</evidence>
<keyword evidence="1" id="KW-1133">Transmembrane helix</keyword>
<dbReference type="EMBL" id="CAUYUJ010017185">
    <property type="protein sequence ID" value="CAK0872650.1"/>
    <property type="molecule type" value="Genomic_DNA"/>
</dbReference>
<reference evidence="3" key="1">
    <citation type="submission" date="2023-10" db="EMBL/GenBank/DDBJ databases">
        <authorList>
            <person name="Chen Y."/>
            <person name="Shah S."/>
            <person name="Dougan E. K."/>
            <person name="Thang M."/>
            <person name="Chan C."/>
        </authorList>
    </citation>
    <scope>NUCLEOTIDE SEQUENCE [LARGE SCALE GENOMIC DNA]</scope>
</reference>
<evidence type="ECO:0000313" key="3">
    <source>
        <dbReference type="EMBL" id="CAK0872650.1"/>
    </source>
</evidence>
<accession>A0ABN9VHG1</accession>
<feature type="transmembrane region" description="Helical" evidence="1">
    <location>
        <begin position="40"/>
        <end position="59"/>
    </location>
</feature>
<dbReference type="InterPro" id="IPR037524">
    <property type="entry name" value="PA14/GLEYA"/>
</dbReference>
<keyword evidence="1" id="KW-0812">Transmembrane</keyword>
<evidence type="ECO:0000256" key="1">
    <source>
        <dbReference type="SAM" id="Phobius"/>
    </source>
</evidence>
<dbReference type="InterPro" id="IPR011874">
    <property type="entry name" value="Fibro_Slime"/>
</dbReference>
<gene>
    <name evidence="3" type="ORF">PCOR1329_LOCUS58049</name>
</gene>
<sequence>MASTAHGQGEAEPLRLAGDVPAELAGEAEGTRKPHRGPRWWAALGAAALAGAGVVAAVARTSGPAAAPVGQKLVRLEEATSAAISESAQIHCVFQDFKAKALSGGHPDFEPGFFQKNTKLEQTGLVQSRLHPKTGFPVWNDCQVANENLPCTLSTQSNFDEWWAGSSRSVRVEVTLPLEEKYGESGVWEISRPNFFPLDGLGHNDVHEYLPHNYYFTMRATHTFVYHGGEFFRFKGDDDLWVFFNERLAIDVGGMHTPIEKIVELDAVKDDLALEVGKTVVLAIFFAERAFSGSNFIIETNIQLNQDACYEYDRVLLKPTSAPQAVNSLPNALSWEGVAVSGGLDMGISVTFSFKCEGDCDTNQPASTGHFAFVSLEYDKTMPLSIEIANTDGSELVLPELYITFYDLEDGMAVEAEGVNEYTMMTDSYIQYEKMGTLDTFASSAPAGMTLATYPDELTEEMKKLAVSIKFTDLEKAKVTLKNFRDDGQAARFKFTLAPMFKCVPCFPACEANVPVAATRTTTTTTLTTATLEPGAEVHAASAEEEAYQCCVFDHFGISLGCFADKQWWMPWCPGEVVYPWASWR</sequence>
<keyword evidence="1" id="KW-0472">Membrane</keyword>
<dbReference type="NCBIfam" id="TIGR02148">
    <property type="entry name" value="Fibro_Slime"/>
    <property type="match status" value="1"/>
</dbReference>
<keyword evidence="4" id="KW-1185">Reference proteome</keyword>
<dbReference type="PROSITE" id="PS51820">
    <property type="entry name" value="PA14"/>
    <property type="match status" value="1"/>
</dbReference>
<organism evidence="3 4">
    <name type="scientific">Prorocentrum cordatum</name>
    <dbReference type="NCBI Taxonomy" id="2364126"/>
    <lineage>
        <taxon>Eukaryota</taxon>
        <taxon>Sar</taxon>
        <taxon>Alveolata</taxon>
        <taxon>Dinophyceae</taxon>
        <taxon>Prorocentrales</taxon>
        <taxon>Prorocentraceae</taxon>
        <taxon>Prorocentrum</taxon>
    </lineage>
</organism>
<proteinExistence type="predicted"/>
<comment type="caution">
    <text evidence="3">The sequence shown here is derived from an EMBL/GenBank/DDBJ whole genome shotgun (WGS) entry which is preliminary data.</text>
</comment>
<feature type="domain" description="PA14" evidence="2">
    <location>
        <begin position="153"/>
        <end position="321"/>
    </location>
</feature>
<dbReference type="Proteomes" id="UP001189429">
    <property type="component" value="Unassembled WGS sequence"/>
</dbReference>
<dbReference type="InterPro" id="IPR051154">
    <property type="entry name" value="Prespore-cell_inducing_factor"/>
</dbReference>
<dbReference type="PANTHER" id="PTHR31137">
    <property type="entry name" value="PROTEIN PSIB-RELATED-RELATED"/>
    <property type="match status" value="1"/>
</dbReference>
<name>A0ABN9VHG1_9DINO</name>